<proteinExistence type="predicted"/>
<dbReference type="EMBL" id="BAAAGX010000010">
    <property type="protein sequence ID" value="GAA0241387.1"/>
    <property type="molecule type" value="Genomic_DNA"/>
</dbReference>
<name>A0ABP3DT35_9ACTN</name>
<gene>
    <name evidence="1" type="ORF">GCM10009539_28460</name>
</gene>
<reference evidence="2" key="1">
    <citation type="journal article" date="2019" name="Int. J. Syst. Evol. Microbiol.">
        <title>The Global Catalogue of Microorganisms (GCM) 10K type strain sequencing project: providing services to taxonomists for standard genome sequencing and annotation.</title>
        <authorList>
            <consortium name="The Broad Institute Genomics Platform"/>
            <consortium name="The Broad Institute Genome Sequencing Center for Infectious Disease"/>
            <person name="Wu L."/>
            <person name="Ma J."/>
        </authorList>
    </citation>
    <scope>NUCLEOTIDE SEQUENCE [LARGE SCALE GENOMIC DNA]</scope>
    <source>
        <strain evidence="2">JCM 10425</strain>
    </source>
</reference>
<organism evidence="1 2">
    <name type="scientific">Cryptosporangium japonicum</name>
    <dbReference type="NCBI Taxonomy" id="80872"/>
    <lineage>
        <taxon>Bacteria</taxon>
        <taxon>Bacillati</taxon>
        <taxon>Actinomycetota</taxon>
        <taxon>Actinomycetes</taxon>
        <taxon>Cryptosporangiales</taxon>
        <taxon>Cryptosporangiaceae</taxon>
        <taxon>Cryptosporangium</taxon>
    </lineage>
</organism>
<protein>
    <recommendedName>
        <fullName evidence="3">SnoaL-like domain-containing protein</fullName>
    </recommendedName>
</protein>
<evidence type="ECO:0008006" key="3">
    <source>
        <dbReference type="Google" id="ProtNLM"/>
    </source>
</evidence>
<accession>A0ABP3DT35</accession>
<sequence>MRPTARSPVADWRWSCDPDGLLDDLSTGVRAEVEHLASEITVRDSMVYLDGAAYTGTGPGLRTESRGRLMLTYLTDIRGEQIVIVQVTCFD</sequence>
<comment type="caution">
    <text evidence="1">The sequence shown here is derived from an EMBL/GenBank/DDBJ whole genome shotgun (WGS) entry which is preliminary data.</text>
</comment>
<keyword evidence="2" id="KW-1185">Reference proteome</keyword>
<evidence type="ECO:0000313" key="2">
    <source>
        <dbReference type="Proteomes" id="UP001500967"/>
    </source>
</evidence>
<evidence type="ECO:0000313" key="1">
    <source>
        <dbReference type="EMBL" id="GAA0241387.1"/>
    </source>
</evidence>
<dbReference type="Proteomes" id="UP001500967">
    <property type="component" value="Unassembled WGS sequence"/>
</dbReference>